<comment type="caution">
    <text evidence="8">The sequence shown here is derived from an EMBL/GenBank/DDBJ whole genome shotgun (WGS) entry which is preliminary data.</text>
</comment>
<dbReference type="Pfam" id="PF22698">
    <property type="entry name" value="Semialdhyde_dhC_1"/>
    <property type="match status" value="1"/>
</dbReference>
<comment type="similarity">
    <text evidence="5">Belongs to the NAGSA dehydrogenase family. Type 1 subfamily.</text>
</comment>
<dbReference type="CDD" id="cd17895">
    <property type="entry name" value="AGPR_1_N"/>
    <property type="match status" value="1"/>
</dbReference>
<dbReference type="GO" id="GO:0070401">
    <property type="term" value="F:NADP+ binding"/>
    <property type="evidence" value="ECO:0007669"/>
    <property type="project" value="InterPro"/>
</dbReference>
<dbReference type="EMBL" id="MFYX01000033">
    <property type="protein sequence ID" value="OGK06302.1"/>
    <property type="molecule type" value="Genomic_DNA"/>
</dbReference>
<keyword evidence="1 5" id="KW-0055">Arginine biosynthesis</keyword>
<name>A0A1F7FIL1_UNCRA</name>
<proteinExistence type="inferred from homology"/>
<dbReference type="Gene3D" id="3.40.50.720">
    <property type="entry name" value="NAD(P)-binding Rossmann-like Domain"/>
    <property type="match status" value="1"/>
</dbReference>
<dbReference type="InterPro" id="IPR050085">
    <property type="entry name" value="AGPR"/>
</dbReference>
<comment type="subcellular location">
    <subcellularLocation>
        <location evidence="5">Cytoplasm</location>
    </subcellularLocation>
</comment>
<evidence type="ECO:0000313" key="9">
    <source>
        <dbReference type="Proteomes" id="UP000179243"/>
    </source>
</evidence>
<dbReference type="PANTHER" id="PTHR32338:SF10">
    <property type="entry name" value="N-ACETYL-GAMMA-GLUTAMYL-PHOSPHATE REDUCTASE, CHLOROPLASTIC-RELATED"/>
    <property type="match status" value="1"/>
</dbReference>
<keyword evidence="2 5" id="KW-0028">Amino-acid biosynthesis</keyword>
<evidence type="ECO:0000313" key="8">
    <source>
        <dbReference type="EMBL" id="OGK06302.1"/>
    </source>
</evidence>
<comment type="function">
    <text evidence="5">Catalyzes the NADPH-dependent reduction of N-acetyl-5-glutamyl phosphate to yield N-acetyl-L-glutamate 5-semialdehyde.</text>
</comment>
<dbReference type="InterPro" id="IPR036291">
    <property type="entry name" value="NAD(P)-bd_dom_sf"/>
</dbReference>
<evidence type="ECO:0000256" key="5">
    <source>
        <dbReference type="HAMAP-Rule" id="MF_00150"/>
    </source>
</evidence>
<dbReference type="Proteomes" id="UP000179243">
    <property type="component" value="Unassembled WGS sequence"/>
</dbReference>
<accession>A0A1F7FIL1</accession>
<dbReference type="HAMAP" id="MF_00150">
    <property type="entry name" value="ArgC_type1"/>
    <property type="match status" value="1"/>
</dbReference>
<keyword evidence="3 5" id="KW-0521">NADP</keyword>
<protein>
    <recommendedName>
        <fullName evidence="5">N-acetyl-gamma-glutamyl-phosphate reductase</fullName>
        <shortName evidence="5">AGPR</shortName>
        <ecNumber evidence="5">1.2.1.38</ecNumber>
    </recommendedName>
    <alternativeName>
        <fullName evidence="5">N-acetyl-glutamate semialdehyde dehydrogenase</fullName>
        <shortName evidence="5">NAGSA dehydrogenase</shortName>
    </alternativeName>
</protein>
<sequence>MKKIRACIVGATGYGGRETIKMFLRHPHVEIASVAADDSFIGTKISDSFQDLRGLVDLTCQKADTATLAQSCDVAMLGTPHGIAMKMAPVFLKAGVKVIDFSADFRIQNTKVFEAFYGMPQSAPDLLAKAVYGLPELNADEVKKADLLSNPGCFPTSVILGLAPLLKKGLTEPHAFSVSITGTSGAGRKAALSMLHAELEGTIRPYRIGKHQHTPEMEQELSALAGEKFTLNFVPELGGFSRGIISTLNIRLKAKKSVDELIDLYKQFYAGKRFIRVYDKGQYPELRNVIHTNFCDIGVYCEGTDCLIFSAIDNLLKGQAGQAVQNMNLMFGFDEAAGLP</sequence>
<feature type="domain" description="Semialdehyde dehydrogenase NAD-binding" evidence="7">
    <location>
        <begin position="5"/>
        <end position="145"/>
    </location>
</feature>
<feature type="active site" evidence="5 6">
    <location>
        <position position="153"/>
    </location>
</feature>
<dbReference type="Gene3D" id="3.30.360.10">
    <property type="entry name" value="Dihydrodipicolinate Reductase, domain 2"/>
    <property type="match status" value="1"/>
</dbReference>
<gene>
    <name evidence="5" type="primary">argC</name>
    <name evidence="8" type="ORF">A2519_08495</name>
</gene>
<dbReference type="InterPro" id="IPR000706">
    <property type="entry name" value="AGPR_type-1"/>
</dbReference>
<dbReference type="InterPro" id="IPR000534">
    <property type="entry name" value="Semialdehyde_DH_NAD-bd"/>
</dbReference>
<dbReference type="SUPFAM" id="SSF55347">
    <property type="entry name" value="Glyceraldehyde-3-phosphate dehydrogenase-like, C-terminal domain"/>
    <property type="match status" value="1"/>
</dbReference>
<reference evidence="8 9" key="1">
    <citation type="journal article" date="2016" name="Nat. Commun.">
        <title>Thousands of microbial genomes shed light on interconnected biogeochemical processes in an aquifer system.</title>
        <authorList>
            <person name="Anantharaman K."/>
            <person name="Brown C.T."/>
            <person name="Hug L.A."/>
            <person name="Sharon I."/>
            <person name="Castelle C.J."/>
            <person name="Probst A.J."/>
            <person name="Thomas B.C."/>
            <person name="Singh A."/>
            <person name="Wilkins M.J."/>
            <person name="Karaoz U."/>
            <person name="Brodie E.L."/>
            <person name="Williams K.H."/>
            <person name="Hubbard S.S."/>
            <person name="Banfield J.F."/>
        </authorList>
    </citation>
    <scope>NUCLEOTIDE SEQUENCE [LARGE SCALE GENOMIC DNA]</scope>
</reference>
<keyword evidence="4 5" id="KW-0560">Oxidoreductase</keyword>
<dbReference type="NCBIfam" id="TIGR01850">
    <property type="entry name" value="argC"/>
    <property type="match status" value="1"/>
</dbReference>
<dbReference type="CDD" id="cd23934">
    <property type="entry name" value="AGPR_1_C"/>
    <property type="match status" value="1"/>
</dbReference>
<evidence type="ECO:0000256" key="3">
    <source>
        <dbReference type="ARBA" id="ARBA00022857"/>
    </source>
</evidence>
<keyword evidence="5" id="KW-0963">Cytoplasm</keyword>
<dbReference type="SMART" id="SM00859">
    <property type="entry name" value="Semialdhyde_dh"/>
    <property type="match status" value="1"/>
</dbReference>
<dbReference type="EC" id="1.2.1.38" evidence="5"/>
<dbReference type="GO" id="GO:0006526">
    <property type="term" value="P:L-arginine biosynthetic process"/>
    <property type="evidence" value="ECO:0007669"/>
    <property type="project" value="UniProtKB-UniRule"/>
</dbReference>
<dbReference type="PANTHER" id="PTHR32338">
    <property type="entry name" value="N-ACETYL-GAMMA-GLUTAMYL-PHOSPHATE REDUCTASE, CHLOROPLASTIC-RELATED-RELATED"/>
    <property type="match status" value="1"/>
</dbReference>
<evidence type="ECO:0000256" key="4">
    <source>
        <dbReference type="ARBA" id="ARBA00023002"/>
    </source>
</evidence>
<comment type="pathway">
    <text evidence="5">Amino-acid biosynthesis; L-arginine biosynthesis; N(2)-acetyl-L-ornithine from L-glutamate: step 3/4.</text>
</comment>
<evidence type="ECO:0000259" key="7">
    <source>
        <dbReference type="SMART" id="SM00859"/>
    </source>
</evidence>
<evidence type="ECO:0000256" key="2">
    <source>
        <dbReference type="ARBA" id="ARBA00022605"/>
    </source>
</evidence>
<dbReference type="SUPFAM" id="SSF51735">
    <property type="entry name" value="NAD(P)-binding Rossmann-fold domains"/>
    <property type="match status" value="1"/>
</dbReference>
<dbReference type="UniPathway" id="UPA00068">
    <property type="reaction ID" value="UER00108"/>
</dbReference>
<comment type="catalytic activity">
    <reaction evidence="5">
        <text>N-acetyl-L-glutamate 5-semialdehyde + phosphate + NADP(+) = N-acetyl-L-glutamyl 5-phosphate + NADPH + H(+)</text>
        <dbReference type="Rhea" id="RHEA:21588"/>
        <dbReference type="ChEBI" id="CHEBI:15378"/>
        <dbReference type="ChEBI" id="CHEBI:29123"/>
        <dbReference type="ChEBI" id="CHEBI:43474"/>
        <dbReference type="ChEBI" id="CHEBI:57783"/>
        <dbReference type="ChEBI" id="CHEBI:57936"/>
        <dbReference type="ChEBI" id="CHEBI:58349"/>
        <dbReference type="EC" id="1.2.1.38"/>
    </reaction>
</comment>
<dbReference type="InterPro" id="IPR058924">
    <property type="entry name" value="AGPR_dimerisation_dom"/>
</dbReference>
<dbReference type="GO" id="GO:0003942">
    <property type="term" value="F:N-acetyl-gamma-glutamyl-phosphate reductase activity"/>
    <property type="evidence" value="ECO:0007669"/>
    <property type="project" value="UniProtKB-UniRule"/>
</dbReference>
<dbReference type="AlphaFoldDB" id="A0A1F7FIL1"/>
<dbReference type="GO" id="GO:0051287">
    <property type="term" value="F:NAD binding"/>
    <property type="evidence" value="ECO:0007669"/>
    <property type="project" value="InterPro"/>
</dbReference>
<dbReference type="PROSITE" id="PS01224">
    <property type="entry name" value="ARGC"/>
    <property type="match status" value="1"/>
</dbReference>
<organism evidence="8 9">
    <name type="scientific">Candidatus Raymondbacteria bacterium RIFOXYD12_FULL_49_13</name>
    <dbReference type="NCBI Taxonomy" id="1817890"/>
    <lineage>
        <taxon>Bacteria</taxon>
        <taxon>Raymondiibacteriota</taxon>
    </lineage>
</organism>
<evidence type="ECO:0000256" key="1">
    <source>
        <dbReference type="ARBA" id="ARBA00022571"/>
    </source>
</evidence>
<dbReference type="InterPro" id="IPR023013">
    <property type="entry name" value="AGPR_AS"/>
</dbReference>
<evidence type="ECO:0000256" key="6">
    <source>
        <dbReference type="PROSITE-ProRule" id="PRU10010"/>
    </source>
</evidence>
<dbReference type="Pfam" id="PF01118">
    <property type="entry name" value="Semialdhyde_dh"/>
    <property type="match status" value="1"/>
</dbReference>
<dbReference type="GO" id="GO:0005737">
    <property type="term" value="C:cytoplasm"/>
    <property type="evidence" value="ECO:0007669"/>
    <property type="project" value="UniProtKB-SubCell"/>
</dbReference>